<reference evidence="6 7" key="1">
    <citation type="submission" date="2019-09" db="EMBL/GenBank/DDBJ databases">
        <title>Bird 10,000 Genomes (B10K) Project - Family phase.</title>
        <authorList>
            <person name="Zhang G."/>
        </authorList>
    </citation>
    <scope>NUCLEOTIDE SEQUENCE [LARGE SCALE GENOMIC DNA]</scope>
    <source>
        <strain evidence="6">B10K-DU-003-16</strain>
        <tissue evidence="6">Mixed tissue sample</tissue>
    </source>
</reference>
<dbReference type="GO" id="GO:0016020">
    <property type="term" value="C:membrane"/>
    <property type="evidence" value="ECO:0007669"/>
    <property type="project" value="UniProtKB-SubCell"/>
</dbReference>
<keyword evidence="3" id="KW-1133">Transmembrane helix</keyword>
<feature type="non-terminal residue" evidence="6">
    <location>
        <position position="1"/>
    </location>
</feature>
<organism evidence="6 7">
    <name type="scientific">Mionectes macconnelli</name>
    <name type="common">McConnell's flycatcher</name>
    <dbReference type="NCBI Taxonomy" id="254557"/>
    <lineage>
        <taxon>Eukaryota</taxon>
        <taxon>Metazoa</taxon>
        <taxon>Chordata</taxon>
        <taxon>Craniata</taxon>
        <taxon>Vertebrata</taxon>
        <taxon>Euteleostomi</taxon>
        <taxon>Archelosauria</taxon>
        <taxon>Archosauria</taxon>
        <taxon>Dinosauria</taxon>
        <taxon>Saurischia</taxon>
        <taxon>Theropoda</taxon>
        <taxon>Coelurosauria</taxon>
        <taxon>Aves</taxon>
        <taxon>Neognathae</taxon>
        <taxon>Neoaves</taxon>
        <taxon>Telluraves</taxon>
        <taxon>Australaves</taxon>
        <taxon>Passeriformes</taxon>
        <taxon>Tyrannidae</taxon>
        <taxon>Mionectes</taxon>
    </lineage>
</organism>
<feature type="domain" description="FAM234A/B beta-propeller" evidence="5">
    <location>
        <begin position="1"/>
        <end position="151"/>
    </location>
</feature>
<comment type="caution">
    <text evidence="6">The sequence shown here is derived from an EMBL/GenBank/DDBJ whole genome shotgun (WGS) entry which is preliminary data.</text>
</comment>
<dbReference type="InterPro" id="IPR055409">
    <property type="entry name" value="Beta-prop_FAM234A_B"/>
</dbReference>
<evidence type="ECO:0000256" key="2">
    <source>
        <dbReference type="ARBA" id="ARBA00022692"/>
    </source>
</evidence>
<dbReference type="InterPro" id="IPR045232">
    <property type="entry name" value="FAM234"/>
</dbReference>
<accession>A0A7K5KEW2</accession>
<name>A0A7K5KEW2_9TYRA</name>
<evidence type="ECO:0000259" key="5">
    <source>
        <dbReference type="Pfam" id="PF23727"/>
    </source>
</evidence>
<evidence type="ECO:0000256" key="1">
    <source>
        <dbReference type="ARBA" id="ARBA00004167"/>
    </source>
</evidence>
<dbReference type="AlphaFoldDB" id="A0A7K5KEW2"/>
<dbReference type="PANTHER" id="PTHR21419">
    <property type="match status" value="1"/>
</dbReference>
<evidence type="ECO:0000313" key="6">
    <source>
        <dbReference type="EMBL" id="NWT04768.1"/>
    </source>
</evidence>
<protein>
    <submittedName>
        <fullName evidence="6">F234A protein</fullName>
    </submittedName>
</protein>
<sequence length="154" mass="17564">MIIESASGAVQWDLTLNSGAGSPGPATLSTADHRSSFLIWGDYEEPDNETRSTAPLQKLYLFHPSYNNILLELRNNTDQIIAFSAALFERSRHACYVLLRGPQPNQEPGPVSLMKRKLKEDVSESRVIWLNQVAVDGEQYIRNRLYRMRFHSRD</sequence>
<gene>
    <name evidence="6" type="primary">Fam234a_2</name>
    <name evidence="6" type="ORF">MIOMAC_R06859</name>
</gene>
<dbReference type="PANTHER" id="PTHR21419:SF7">
    <property type="entry name" value="PROTEIN FAM234A"/>
    <property type="match status" value="1"/>
</dbReference>
<evidence type="ECO:0000313" key="7">
    <source>
        <dbReference type="Proteomes" id="UP000525714"/>
    </source>
</evidence>
<proteinExistence type="predicted"/>
<dbReference type="EMBL" id="VYZC01000722">
    <property type="protein sequence ID" value="NWT04768.1"/>
    <property type="molecule type" value="Genomic_DNA"/>
</dbReference>
<dbReference type="GO" id="GO:0009986">
    <property type="term" value="C:cell surface"/>
    <property type="evidence" value="ECO:0007669"/>
    <property type="project" value="TreeGrafter"/>
</dbReference>
<dbReference type="Pfam" id="PF23727">
    <property type="entry name" value="Beta-prop_FAM234A_B"/>
    <property type="match status" value="1"/>
</dbReference>
<comment type="subcellular location">
    <subcellularLocation>
        <location evidence="1">Membrane</location>
        <topology evidence="1">Single-pass membrane protein</topology>
    </subcellularLocation>
</comment>
<keyword evidence="2" id="KW-0812">Transmembrane</keyword>
<evidence type="ECO:0000256" key="3">
    <source>
        <dbReference type="ARBA" id="ARBA00022989"/>
    </source>
</evidence>
<feature type="non-terminal residue" evidence="6">
    <location>
        <position position="154"/>
    </location>
</feature>
<dbReference type="Proteomes" id="UP000525714">
    <property type="component" value="Unassembled WGS sequence"/>
</dbReference>
<keyword evidence="4" id="KW-0472">Membrane</keyword>
<evidence type="ECO:0000256" key="4">
    <source>
        <dbReference type="ARBA" id="ARBA00023136"/>
    </source>
</evidence>
<keyword evidence="7" id="KW-1185">Reference proteome</keyword>